<dbReference type="Pfam" id="PF07332">
    <property type="entry name" value="Phage_holin_3_6"/>
    <property type="match status" value="1"/>
</dbReference>
<gene>
    <name evidence="2" type="ORF">UFOPK3423_00019</name>
</gene>
<dbReference type="EMBL" id="CAFBLQ010000001">
    <property type="protein sequence ID" value="CAB4856861.1"/>
    <property type="molecule type" value="Genomic_DNA"/>
</dbReference>
<sequence>MADDPQVSSVARAIQQVTADTQALIRDEIALAKLELRQKTRTLTRATVIAAAAALFVIGALLLLLFGAAFLVADLISNEHIFWGFFVVAVLLLVLAGLAGLLAGKAFKKSKSPMPDQALAAARETRATFGRETTLMREQVRETIVHPEEERP</sequence>
<dbReference type="InterPro" id="IPR009937">
    <property type="entry name" value="Phage_holin_3_6"/>
</dbReference>
<reference evidence="2" key="1">
    <citation type="submission" date="2020-05" db="EMBL/GenBank/DDBJ databases">
        <authorList>
            <person name="Chiriac C."/>
            <person name="Salcher M."/>
            <person name="Ghai R."/>
            <person name="Kavagutti S V."/>
        </authorList>
    </citation>
    <scope>NUCLEOTIDE SEQUENCE</scope>
</reference>
<keyword evidence="1" id="KW-1133">Transmembrane helix</keyword>
<name>A0A6J7CGU4_9ZZZZ</name>
<keyword evidence="1" id="KW-0812">Transmembrane</keyword>
<feature type="transmembrane region" description="Helical" evidence="1">
    <location>
        <begin position="81"/>
        <end position="104"/>
    </location>
</feature>
<feature type="transmembrane region" description="Helical" evidence="1">
    <location>
        <begin position="46"/>
        <end position="69"/>
    </location>
</feature>
<accession>A0A6J7CGU4</accession>
<protein>
    <submittedName>
        <fullName evidence="2">Unannotated protein</fullName>
    </submittedName>
</protein>
<dbReference type="AlphaFoldDB" id="A0A6J7CGU4"/>
<proteinExistence type="predicted"/>
<organism evidence="2">
    <name type="scientific">freshwater metagenome</name>
    <dbReference type="NCBI Taxonomy" id="449393"/>
    <lineage>
        <taxon>unclassified sequences</taxon>
        <taxon>metagenomes</taxon>
        <taxon>ecological metagenomes</taxon>
    </lineage>
</organism>
<evidence type="ECO:0000256" key="1">
    <source>
        <dbReference type="SAM" id="Phobius"/>
    </source>
</evidence>
<evidence type="ECO:0000313" key="2">
    <source>
        <dbReference type="EMBL" id="CAB4856861.1"/>
    </source>
</evidence>
<keyword evidence="1" id="KW-0472">Membrane</keyword>